<dbReference type="Proteomes" id="UP000319210">
    <property type="component" value="Unassembled WGS sequence"/>
</dbReference>
<feature type="domain" description="DUF4333" evidence="3">
    <location>
        <begin position="36"/>
        <end position="100"/>
    </location>
</feature>
<evidence type="ECO:0000256" key="1">
    <source>
        <dbReference type="SAM" id="MobiDB-lite"/>
    </source>
</evidence>
<evidence type="ECO:0000313" key="5">
    <source>
        <dbReference type="Proteomes" id="UP000319210"/>
    </source>
</evidence>
<name>A0A4Y3QRU4_STRCI</name>
<dbReference type="Pfam" id="PF14230">
    <property type="entry name" value="DUF4333"/>
    <property type="match status" value="1"/>
</dbReference>
<reference evidence="4 5" key="1">
    <citation type="submission" date="2019-06" db="EMBL/GenBank/DDBJ databases">
        <title>Whole genome shotgun sequence of Streptomyces cacaoi subsp. cacaoi NBRC 12748.</title>
        <authorList>
            <person name="Hosoyama A."/>
            <person name="Uohara A."/>
            <person name="Ohji S."/>
            <person name="Ichikawa N."/>
        </authorList>
    </citation>
    <scope>NUCLEOTIDE SEQUENCE [LARGE SCALE GENOMIC DNA]</scope>
    <source>
        <strain evidence="4 5">NBRC 12748</strain>
    </source>
</reference>
<dbReference type="RefSeq" id="WP_037850641.1">
    <property type="nucleotide sequence ID" value="NZ_BJMM01000002.1"/>
</dbReference>
<dbReference type="InterPro" id="IPR025637">
    <property type="entry name" value="DUF4333"/>
</dbReference>
<protein>
    <recommendedName>
        <fullName evidence="3">DUF4333 domain-containing protein</fullName>
    </recommendedName>
</protein>
<accession>A0A4Y3QRU4</accession>
<gene>
    <name evidence="4" type="ORF">SCA03_02100</name>
</gene>
<dbReference type="AlphaFoldDB" id="A0A4Y3QRU4"/>
<comment type="caution">
    <text evidence="4">The sequence shown here is derived from an EMBL/GenBank/DDBJ whole genome shotgun (WGS) entry which is preliminary data.</text>
</comment>
<evidence type="ECO:0000313" key="4">
    <source>
        <dbReference type="EMBL" id="GEB47659.1"/>
    </source>
</evidence>
<feature type="region of interest" description="Disordered" evidence="1">
    <location>
        <begin position="109"/>
        <end position="128"/>
    </location>
</feature>
<feature type="signal peptide" evidence="2">
    <location>
        <begin position="1"/>
        <end position="21"/>
    </location>
</feature>
<keyword evidence="2" id="KW-0732">Signal</keyword>
<evidence type="ECO:0000259" key="3">
    <source>
        <dbReference type="Pfam" id="PF14230"/>
    </source>
</evidence>
<keyword evidence="5" id="KW-1185">Reference proteome</keyword>
<evidence type="ECO:0000256" key="2">
    <source>
        <dbReference type="SAM" id="SignalP"/>
    </source>
</evidence>
<sequence>MKRIVIALAAAAVLAVGAVGAWNILDNSSVATVDQADGKVPRAEVEKQAKENFARPWEDAPESVSCPDGLRPKKYDTVRCQAVFKGERKPMLVSVTKVRGDKVNFDYGVLEKEEPGDDEGSRKAAHGE</sequence>
<dbReference type="OrthoDB" id="4300717at2"/>
<organism evidence="4 5">
    <name type="scientific">Streptomyces cacaoi</name>
    <dbReference type="NCBI Taxonomy" id="1898"/>
    <lineage>
        <taxon>Bacteria</taxon>
        <taxon>Bacillati</taxon>
        <taxon>Actinomycetota</taxon>
        <taxon>Actinomycetes</taxon>
        <taxon>Kitasatosporales</taxon>
        <taxon>Streptomycetaceae</taxon>
        <taxon>Streptomyces</taxon>
    </lineage>
</organism>
<proteinExistence type="predicted"/>
<dbReference type="EMBL" id="BJMM01000002">
    <property type="protein sequence ID" value="GEB47659.1"/>
    <property type="molecule type" value="Genomic_DNA"/>
</dbReference>
<feature type="chain" id="PRO_5021425540" description="DUF4333 domain-containing protein" evidence="2">
    <location>
        <begin position="22"/>
        <end position="128"/>
    </location>
</feature>